<evidence type="ECO:0000256" key="1">
    <source>
        <dbReference type="SAM" id="SignalP"/>
    </source>
</evidence>
<dbReference type="Proteomes" id="UP000199036">
    <property type="component" value="Unassembled WGS sequence"/>
</dbReference>
<organism evidence="2 3">
    <name type="scientific">Paenimyroides ummariense</name>
    <dbReference type="NCBI Taxonomy" id="913024"/>
    <lineage>
        <taxon>Bacteria</taxon>
        <taxon>Pseudomonadati</taxon>
        <taxon>Bacteroidota</taxon>
        <taxon>Flavobacteriia</taxon>
        <taxon>Flavobacteriales</taxon>
        <taxon>Flavobacteriaceae</taxon>
        <taxon>Paenimyroides</taxon>
    </lineage>
</organism>
<dbReference type="RefSeq" id="WP_091526295.1">
    <property type="nucleotide sequence ID" value="NZ_FOVI01000038.1"/>
</dbReference>
<evidence type="ECO:0000313" key="2">
    <source>
        <dbReference type="EMBL" id="SFO33121.1"/>
    </source>
</evidence>
<proteinExistence type="predicted"/>
<gene>
    <name evidence="2" type="ORF">SAMN05421741_1386</name>
</gene>
<keyword evidence="1" id="KW-0732">Signal</keyword>
<reference evidence="3" key="1">
    <citation type="submission" date="2016-10" db="EMBL/GenBank/DDBJ databases">
        <authorList>
            <person name="Varghese N."/>
            <person name="Submissions S."/>
        </authorList>
    </citation>
    <scope>NUCLEOTIDE SEQUENCE [LARGE SCALE GENOMIC DNA]</scope>
    <source>
        <strain evidence="3">DS-12</strain>
    </source>
</reference>
<accession>A0A1I5GC49</accession>
<dbReference type="OrthoDB" id="9842055at2"/>
<name>A0A1I5GC49_9FLAO</name>
<feature type="signal peptide" evidence="1">
    <location>
        <begin position="1"/>
        <end position="20"/>
    </location>
</feature>
<feature type="chain" id="PRO_5011578617" evidence="1">
    <location>
        <begin position="21"/>
        <end position="340"/>
    </location>
</feature>
<protein>
    <submittedName>
        <fullName evidence="2">Uncharacterized protein</fullName>
    </submittedName>
</protein>
<keyword evidence="3" id="KW-1185">Reference proteome</keyword>
<sequence>MKNLKTVIALLLLSQTICTAQTQFKNCADNTLLQNVIVNNAATKEWIGNTNEQGMLTIPANVSEIEASHPTFGLLTMANATGTICTDESGDVLAELVIETGAHVTKTLLEALDHSFATYKKANKGKKHYQIDFKLTEQQQPLETFTGILALGNVFNSSFNNYTIKWTEAIKDNKSFNKLPRYQYIAHVSEIFFAEKKNFDKLKKQIQSSTVQRIGNQYYISEKGSNEFITIDADPKTKLVTAYVNTQLLTDKKQYAFEKNDRQTMGKVAMNFVTAADDYFVDDLSVEAKFLIDQKNYETESFIKQKKMTKDQEKKLEGKGVVGFAMDYVKQLDAYLNSLK</sequence>
<dbReference type="AlphaFoldDB" id="A0A1I5GC49"/>
<evidence type="ECO:0000313" key="3">
    <source>
        <dbReference type="Proteomes" id="UP000199036"/>
    </source>
</evidence>
<dbReference type="EMBL" id="FOVI01000038">
    <property type="protein sequence ID" value="SFO33121.1"/>
    <property type="molecule type" value="Genomic_DNA"/>
</dbReference>